<evidence type="ECO:0000256" key="5">
    <source>
        <dbReference type="ARBA" id="ARBA00023002"/>
    </source>
</evidence>
<sequence>MLVDIVPTLQRLPGWLLPMAKSGWLVSPENSPTSYRAHRHLVDRNETHNLSWVQLCYVVDEPSMATNITAALALRVFVMASVQHPDAVRKAQRELDSAVGPDWLPGFADVAPLAAHYALWGTPRSHR</sequence>
<dbReference type="GO" id="GO:0020037">
    <property type="term" value="F:heme binding"/>
    <property type="evidence" value="ECO:0007669"/>
    <property type="project" value="InterPro"/>
</dbReference>
<evidence type="ECO:0000256" key="6">
    <source>
        <dbReference type="ARBA" id="ARBA00023004"/>
    </source>
</evidence>
<evidence type="ECO:0000313" key="8">
    <source>
        <dbReference type="EMBL" id="PKY02422.1"/>
    </source>
</evidence>
<evidence type="ECO:0008006" key="10">
    <source>
        <dbReference type="Google" id="ProtNLM"/>
    </source>
</evidence>
<dbReference type="PANTHER" id="PTHR46300">
    <property type="entry name" value="P450, PUTATIVE (EUROFUNG)-RELATED-RELATED"/>
    <property type="match status" value="1"/>
</dbReference>
<dbReference type="VEuPathDB" id="FungiDB:P168DRAFT_283208"/>
<dbReference type="GO" id="GO:0004497">
    <property type="term" value="F:monooxygenase activity"/>
    <property type="evidence" value="ECO:0007669"/>
    <property type="project" value="UniProtKB-KW"/>
</dbReference>
<keyword evidence="3" id="KW-0349">Heme</keyword>
<dbReference type="GeneID" id="36543559"/>
<dbReference type="EMBL" id="MSFM01000009">
    <property type="protein sequence ID" value="PKY02422.1"/>
    <property type="molecule type" value="Genomic_DNA"/>
</dbReference>
<evidence type="ECO:0000256" key="2">
    <source>
        <dbReference type="ARBA" id="ARBA00010617"/>
    </source>
</evidence>
<keyword evidence="4" id="KW-0479">Metal-binding</keyword>
<dbReference type="RefSeq" id="XP_024691016.1">
    <property type="nucleotide sequence ID" value="XM_024836035.1"/>
</dbReference>
<dbReference type="GO" id="GO:0016705">
    <property type="term" value="F:oxidoreductase activity, acting on paired donors, with incorporation or reduction of molecular oxygen"/>
    <property type="evidence" value="ECO:0007669"/>
    <property type="project" value="InterPro"/>
</dbReference>
<dbReference type="Gene3D" id="1.10.630.10">
    <property type="entry name" value="Cytochrome P450"/>
    <property type="match status" value="1"/>
</dbReference>
<comment type="caution">
    <text evidence="8">The sequence shown here is derived from an EMBL/GenBank/DDBJ whole genome shotgun (WGS) entry which is preliminary data.</text>
</comment>
<dbReference type="AlphaFoldDB" id="A0A2I1CXU8"/>
<gene>
    <name evidence="8" type="ORF">P168DRAFT_283208</name>
</gene>
<evidence type="ECO:0000256" key="7">
    <source>
        <dbReference type="ARBA" id="ARBA00023033"/>
    </source>
</evidence>
<reference evidence="8" key="1">
    <citation type="submission" date="2016-12" db="EMBL/GenBank/DDBJ databases">
        <title>The genomes of Aspergillus section Nigri reveals drivers in fungal speciation.</title>
        <authorList>
            <consortium name="DOE Joint Genome Institute"/>
            <person name="Vesth T.C."/>
            <person name="Nybo J."/>
            <person name="Theobald S."/>
            <person name="Brandl J."/>
            <person name="Frisvad J.C."/>
            <person name="Nielsen K.F."/>
            <person name="Lyhne E.K."/>
            <person name="Kogle M.E."/>
            <person name="Kuo A."/>
            <person name="Riley R."/>
            <person name="Clum A."/>
            <person name="Nolan M."/>
            <person name="Lipzen A."/>
            <person name="Salamov A."/>
            <person name="Henrissat B."/>
            <person name="Wiebenga A."/>
            <person name="De vries R.P."/>
            <person name="Grigoriev I.V."/>
            <person name="Mortensen U.H."/>
            <person name="Andersen M.R."/>
            <person name="Baker S.E."/>
        </authorList>
    </citation>
    <scope>NUCLEOTIDE SEQUENCE</scope>
    <source>
        <strain evidence="8">IBT 28561</strain>
    </source>
</reference>
<dbReference type="OrthoDB" id="1470350at2759"/>
<evidence type="ECO:0000313" key="9">
    <source>
        <dbReference type="Proteomes" id="UP000234254"/>
    </source>
</evidence>
<comment type="cofactor">
    <cofactor evidence="1">
        <name>heme</name>
        <dbReference type="ChEBI" id="CHEBI:30413"/>
    </cofactor>
</comment>
<evidence type="ECO:0000256" key="4">
    <source>
        <dbReference type="ARBA" id="ARBA00022723"/>
    </source>
</evidence>
<protein>
    <recommendedName>
        <fullName evidence="10">Cytochrome P450</fullName>
    </recommendedName>
</protein>
<evidence type="ECO:0000256" key="1">
    <source>
        <dbReference type="ARBA" id="ARBA00001971"/>
    </source>
</evidence>
<dbReference type="PANTHER" id="PTHR46300:SF1">
    <property type="entry name" value="P450, PUTATIVE (EUROFUNG)-RELATED"/>
    <property type="match status" value="1"/>
</dbReference>
<name>A0A2I1CXU8_ASPC2</name>
<dbReference type="SUPFAM" id="SSF48264">
    <property type="entry name" value="Cytochrome P450"/>
    <property type="match status" value="1"/>
</dbReference>
<keyword evidence="9" id="KW-1185">Reference proteome</keyword>
<dbReference type="Proteomes" id="UP000234254">
    <property type="component" value="Unassembled WGS sequence"/>
</dbReference>
<dbReference type="InterPro" id="IPR050364">
    <property type="entry name" value="Cytochrome_P450_fung"/>
</dbReference>
<keyword evidence="6" id="KW-0408">Iron</keyword>
<proteinExistence type="inferred from homology"/>
<organism evidence="8 9">
    <name type="scientific">Aspergillus campestris (strain IBT 28561)</name>
    <dbReference type="NCBI Taxonomy" id="1392248"/>
    <lineage>
        <taxon>Eukaryota</taxon>
        <taxon>Fungi</taxon>
        <taxon>Dikarya</taxon>
        <taxon>Ascomycota</taxon>
        <taxon>Pezizomycotina</taxon>
        <taxon>Eurotiomycetes</taxon>
        <taxon>Eurotiomycetidae</taxon>
        <taxon>Eurotiales</taxon>
        <taxon>Aspergillaceae</taxon>
        <taxon>Aspergillus</taxon>
        <taxon>Aspergillus subgen. Circumdati</taxon>
    </lineage>
</organism>
<keyword evidence="7" id="KW-0503">Monooxygenase</keyword>
<keyword evidence="5" id="KW-0560">Oxidoreductase</keyword>
<dbReference type="InterPro" id="IPR036396">
    <property type="entry name" value="Cyt_P450_sf"/>
</dbReference>
<comment type="similarity">
    <text evidence="2">Belongs to the cytochrome P450 family.</text>
</comment>
<evidence type="ECO:0000256" key="3">
    <source>
        <dbReference type="ARBA" id="ARBA00022617"/>
    </source>
</evidence>
<dbReference type="GO" id="GO:0005506">
    <property type="term" value="F:iron ion binding"/>
    <property type="evidence" value="ECO:0007669"/>
    <property type="project" value="InterPro"/>
</dbReference>
<accession>A0A2I1CXU8</accession>